<accession>A0A0C2ILN9</accession>
<proteinExistence type="predicted"/>
<evidence type="ECO:0000313" key="1">
    <source>
        <dbReference type="EMBL" id="KII66344.1"/>
    </source>
</evidence>
<organism evidence="1 2">
    <name type="scientific">Thelohanellus kitauei</name>
    <name type="common">Myxosporean</name>
    <dbReference type="NCBI Taxonomy" id="669202"/>
    <lineage>
        <taxon>Eukaryota</taxon>
        <taxon>Metazoa</taxon>
        <taxon>Cnidaria</taxon>
        <taxon>Myxozoa</taxon>
        <taxon>Myxosporea</taxon>
        <taxon>Bivalvulida</taxon>
        <taxon>Platysporina</taxon>
        <taxon>Myxobolidae</taxon>
        <taxon>Thelohanellus</taxon>
    </lineage>
</organism>
<dbReference type="AlphaFoldDB" id="A0A0C2ILN9"/>
<keyword evidence="2" id="KW-1185">Reference proteome</keyword>
<comment type="caution">
    <text evidence="1">The sequence shown here is derived from an EMBL/GenBank/DDBJ whole genome shotgun (WGS) entry which is preliminary data.</text>
</comment>
<dbReference type="EMBL" id="JWZT01003552">
    <property type="protein sequence ID" value="KII66344.1"/>
    <property type="molecule type" value="Genomic_DNA"/>
</dbReference>
<dbReference type="Proteomes" id="UP000031668">
    <property type="component" value="Unassembled WGS sequence"/>
</dbReference>
<name>A0A0C2ILN9_THEKT</name>
<sequence length="109" mass="12176">MSRVKNVSIAVDVKFVQKLGGIKEFSSKSVYSFSYANLELDLFFLTTILGGIQTLTGAFLHSLYVDRECDVVQLVGLVKATRICEESKSLNERDVIREVNLKSCNHSTL</sequence>
<reference evidence="1 2" key="1">
    <citation type="journal article" date="2014" name="Genome Biol. Evol.">
        <title>The genome of the myxosporean Thelohanellus kitauei shows adaptations to nutrient acquisition within its fish host.</title>
        <authorList>
            <person name="Yang Y."/>
            <person name="Xiong J."/>
            <person name="Zhou Z."/>
            <person name="Huo F."/>
            <person name="Miao W."/>
            <person name="Ran C."/>
            <person name="Liu Y."/>
            <person name="Zhang J."/>
            <person name="Feng J."/>
            <person name="Wang M."/>
            <person name="Wang M."/>
            <person name="Wang L."/>
            <person name="Yao B."/>
        </authorList>
    </citation>
    <scope>NUCLEOTIDE SEQUENCE [LARGE SCALE GENOMIC DNA]</scope>
    <source>
        <strain evidence="1">Wuqing</strain>
    </source>
</reference>
<protein>
    <submittedName>
        <fullName evidence="1">Uncharacterized protein</fullName>
    </submittedName>
</protein>
<gene>
    <name evidence="1" type="ORF">RF11_14236</name>
</gene>
<evidence type="ECO:0000313" key="2">
    <source>
        <dbReference type="Proteomes" id="UP000031668"/>
    </source>
</evidence>